<dbReference type="Gene3D" id="1.20.1260.10">
    <property type="match status" value="1"/>
</dbReference>
<organism evidence="1 2">
    <name type="scientific">Bacillus suaedaesalsae</name>
    <dbReference type="NCBI Taxonomy" id="2810349"/>
    <lineage>
        <taxon>Bacteria</taxon>
        <taxon>Bacillati</taxon>
        <taxon>Bacillota</taxon>
        <taxon>Bacilli</taxon>
        <taxon>Bacillales</taxon>
        <taxon>Bacillaceae</taxon>
        <taxon>Bacillus</taxon>
    </lineage>
</organism>
<evidence type="ECO:0000313" key="1">
    <source>
        <dbReference type="EMBL" id="MBM6617013.1"/>
    </source>
</evidence>
<sequence length="64" mass="7632">MNHQQIAKKLEESLEIENDLMRNYLQVAEKIHDNETLKDRLQNFAEGNAKRTQQLKDELKTLKH</sequence>
<proteinExistence type="predicted"/>
<accession>A0ABS2DEY6</accession>
<reference evidence="1 2" key="1">
    <citation type="submission" date="2021-02" db="EMBL/GenBank/DDBJ databases">
        <title>Bacillus sp. RD4P76, an endophyte from a halophyte.</title>
        <authorList>
            <person name="Sun J.-Q."/>
        </authorList>
    </citation>
    <scope>NUCLEOTIDE SEQUENCE [LARGE SCALE GENOMIC DNA]</scope>
    <source>
        <strain evidence="1 2">RD4P76</strain>
    </source>
</reference>
<comment type="caution">
    <text evidence="1">The sequence shown here is derived from an EMBL/GenBank/DDBJ whole genome shotgun (WGS) entry which is preliminary data.</text>
</comment>
<dbReference type="Proteomes" id="UP001518925">
    <property type="component" value="Unassembled WGS sequence"/>
</dbReference>
<name>A0ABS2DEY6_9BACI</name>
<gene>
    <name evidence="1" type="ORF">JR050_04920</name>
</gene>
<keyword evidence="2" id="KW-1185">Reference proteome</keyword>
<dbReference type="EMBL" id="JAFELM010000018">
    <property type="protein sequence ID" value="MBM6617013.1"/>
    <property type="molecule type" value="Genomic_DNA"/>
</dbReference>
<protein>
    <recommendedName>
        <fullName evidence="3">IDEAL domain-containing protein</fullName>
    </recommendedName>
</protein>
<evidence type="ECO:0000313" key="2">
    <source>
        <dbReference type="Proteomes" id="UP001518925"/>
    </source>
</evidence>
<evidence type="ECO:0008006" key="3">
    <source>
        <dbReference type="Google" id="ProtNLM"/>
    </source>
</evidence>
<dbReference type="InterPro" id="IPR012347">
    <property type="entry name" value="Ferritin-like"/>
</dbReference>